<dbReference type="InterPro" id="IPR002931">
    <property type="entry name" value="Transglutaminase-like"/>
</dbReference>
<evidence type="ECO:0000256" key="4">
    <source>
        <dbReference type="ARBA" id="ARBA00022837"/>
    </source>
</evidence>
<dbReference type="FunFam" id="2.60.40.10:FF:002275">
    <property type="entry name" value="Coagulation factor XIII, A1 polypeptide"/>
    <property type="match status" value="1"/>
</dbReference>
<dbReference type="InterPro" id="IPR050779">
    <property type="entry name" value="Transglutaminase"/>
</dbReference>
<accession>A0AAW2AG21</accession>
<dbReference type="InterPro" id="IPR038765">
    <property type="entry name" value="Papain-like_cys_pep_sf"/>
</dbReference>
<dbReference type="FunFam" id="2.60.40.10:FF:000090">
    <property type="entry name" value="Protein-glutamine gamma-glutamyltransferase 2"/>
    <property type="match status" value="1"/>
</dbReference>
<reference evidence="12 13" key="1">
    <citation type="submission" date="2024-05" db="EMBL/GenBank/DDBJ databases">
        <title>A high-quality chromosomal-level genome assembly of Topmouth culter (Culter alburnus).</title>
        <authorList>
            <person name="Zhao H."/>
        </authorList>
    </citation>
    <scope>NUCLEOTIDE SEQUENCE [LARGE SCALE GENOMIC DNA]</scope>
    <source>
        <strain evidence="12">CATC2023</strain>
        <tissue evidence="12">Muscle</tissue>
    </source>
</reference>
<keyword evidence="3 9" id="KW-0479">Metal-binding</keyword>
<sequence length="741" mass="83721">MADQEARENPAPAATPAVRPKRVSHRGRSAGAKISSNQQEGKVEEFEPFMLLPRGPPPLKEFLDICDVDVLKRPQEVNKQEHHTHLYSSDFLIVRRAQEFQIKITFDRPYKPAEDKFAVEFAIGPSPQYSKGTYIPVFPTAERQSIWKGRVIETSDKVVTMGITPSPECIVGKYMIYIGVVTPYGIRRTRRDPSTDVYILFNPWSSADPVFLDDEEEREECVMNELGIIYHGAYDDVSERAWNYGQFEFGVLDACLYIMDKADMPLSNRGDVIKVTRVASAMLNSRDDDGVLVGNWSGDYTYGVPPTSWTGSVEILLDYLNTKGTPVCYAQCWVYAAVFNSFLRCLGIPSRVVTNFFSAHDNDGNLKMDIILDENGKLDRNRTKDSIWNYHCWNECYMARPDLPSGFGGWQVVDATPQETSDGMFRCGPASVAAIKNGQICYPFDAPFVFAEVNSDVVFYRRHKDGTLDIVKVNQTHVGRMVLTKAVLHDGRRDITNQYKFPEGTPEERTVLEKAEEFGCQREKSSLSKGDVDMEMLSLDVRVGDNFNVTLQFNNHSDQRRTADVYVTGTVVYYTGVPSAEVVFNTPKVKLEPQQSKEEKVLVRGEDYMHKLVEQGNIYFIATGKIKETRQIITAMKVITMHNPKLIVKVTGSPRVSEEMYVSVEFTNSFKFNLENVDLRMEGPGIMALKYKQYSLIAPGTSITWTETFSPRRAGSTKLMASLDCAALRQVYGETELTIQP</sequence>
<dbReference type="PIRSF" id="PIRSF000459">
    <property type="entry name" value="TGM_EBP42"/>
    <property type="match status" value="1"/>
</dbReference>
<dbReference type="SUPFAM" id="SSF49309">
    <property type="entry name" value="Transglutaminase, two C-terminal domains"/>
    <property type="match status" value="2"/>
</dbReference>
<dbReference type="Gene3D" id="3.90.260.10">
    <property type="entry name" value="Transglutaminase-like"/>
    <property type="match status" value="1"/>
</dbReference>
<feature type="binding site" evidence="9">
    <location>
        <position position="454"/>
    </location>
    <ligand>
        <name>Ca(2+)</name>
        <dbReference type="ChEBI" id="CHEBI:29108"/>
    </ligand>
</feature>
<dbReference type="Pfam" id="PF01841">
    <property type="entry name" value="Transglut_core"/>
    <property type="match status" value="1"/>
</dbReference>
<evidence type="ECO:0000256" key="10">
    <source>
        <dbReference type="SAM" id="MobiDB-lite"/>
    </source>
</evidence>
<dbReference type="GO" id="GO:0072378">
    <property type="term" value="P:blood coagulation, fibrin clot formation"/>
    <property type="evidence" value="ECO:0007669"/>
    <property type="project" value="TreeGrafter"/>
</dbReference>
<keyword evidence="13" id="KW-1185">Reference proteome</keyword>
<comment type="catalytic activity">
    <reaction evidence="7">
        <text>L-glutaminyl-[protein] + L-lysyl-[protein] = [protein]-L-lysyl-N(6)-5-L-glutamyl-[protein] + NH4(+)</text>
        <dbReference type="Rhea" id="RHEA:54816"/>
        <dbReference type="Rhea" id="RHEA-COMP:9752"/>
        <dbReference type="Rhea" id="RHEA-COMP:10207"/>
        <dbReference type="Rhea" id="RHEA-COMP:14005"/>
        <dbReference type="ChEBI" id="CHEBI:28938"/>
        <dbReference type="ChEBI" id="CHEBI:29969"/>
        <dbReference type="ChEBI" id="CHEBI:30011"/>
        <dbReference type="ChEBI" id="CHEBI:138370"/>
        <dbReference type="EC" id="2.3.2.13"/>
    </reaction>
</comment>
<comment type="similarity">
    <text evidence="1">Belongs to the transglutaminase superfamily. Transglutaminase family.</text>
</comment>
<dbReference type="InterPro" id="IPR013783">
    <property type="entry name" value="Ig-like_fold"/>
</dbReference>
<dbReference type="InterPro" id="IPR008958">
    <property type="entry name" value="Transglutaminase_C"/>
</dbReference>
<dbReference type="Pfam" id="PF00927">
    <property type="entry name" value="Transglut_C"/>
    <property type="match status" value="2"/>
</dbReference>
<feature type="binding site" evidence="9">
    <location>
        <position position="456"/>
    </location>
    <ligand>
        <name>Ca(2+)</name>
        <dbReference type="ChEBI" id="CHEBI:29108"/>
    </ligand>
</feature>
<feature type="binding site" evidence="9">
    <location>
        <position position="503"/>
    </location>
    <ligand>
        <name>Ca(2+)</name>
        <dbReference type="ChEBI" id="CHEBI:29108"/>
    </ligand>
</feature>
<evidence type="ECO:0000256" key="8">
    <source>
        <dbReference type="PIRSR" id="PIRSR000459-1"/>
    </source>
</evidence>
<feature type="region of interest" description="Disordered" evidence="10">
    <location>
        <begin position="1"/>
        <end position="39"/>
    </location>
</feature>
<dbReference type="FunFam" id="3.90.260.10:FF:000001">
    <property type="entry name" value="Protein-glutamine gamma-glutamyltransferase 2"/>
    <property type="match status" value="1"/>
</dbReference>
<evidence type="ECO:0000256" key="9">
    <source>
        <dbReference type="PIRSR" id="PIRSR000459-2"/>
    </source>
</evidence>
<feature type="domain" description="Transglutaminase-like" evidence="11">
    <location>
        <begin position="324"/>
        <end position="417"/>
    </location>
</feature>
<dbReference type="Proteomes" id="UP001479290">
    <property type="component" value="Unassembled WGS sequence"/>
</dbReference>
<dbReference type="InterPro" id="IPR036985">
    <property type="entry name" value="Transglutaminase-like_sf"/>
</dbReference>
<evidence type="ECO:0000256" key="2">
    <source>
        <dbReference type="ARBA" id="ARBA00022679"/>
    </source>
</evidence>
<dbReference type="AlphaFoldDB" id="A0AAW2AG21"/>
<dbReference type="InterPro" id="IPR014756">
    <property type="entry name" value="Ig_E-set"/>
</dbReference>
<dbReference type="InterPro" id="IPR023608">
    <property type="entry name" value="Transglutaminase_animal"/>
</dbReference>
<feature type="active site" evidence="8">
    <location>
        <position position="332"/>
    </location>
</feature>
<keyword evidence="5" id="KW-0012">Acyltransferase</keyword>
<dbReference type="PANTHER" id="PTHR11590:SF42">
    <property type="entry name" value="COAGULATION FACTOR XIII A CHAIN"/>
    <property type="match status" value="1"/>
</dbReference>
<evidence type="ECO:0000256" key="5">
    <source>
        <dbReference type="ARBA" id="ARBA00023315"/>
    </source>
</evidence>
<evidence type="ECO:0000259" key="11">
    <source>
        <dbReference type="SMART" id="SM00460"/>
    </source>
</evidence>
<gene>
    <name evidence="12" type="ORF">ABG768_025684</name>
</gene>
<protein>
    <recommendedName>
        <fullName evidence="6">protein-glutamine gamma-glutamyltransferase</fullName>
        <ecNumber evidence="6">2.3.2.13</ecNumber>
    </recommendedName>
</protein>
<evidence type="ECO:0000313" key="13">
    <source>
        <dbReference type="Proteomes" id="UP001479290"/>
    </source>
</evidence>
<dbReference type="EMBL" id="JAWDJR010000007">
    <property type="protein sequence ID" value="KAK9972377.1"/>
    <property type="molecule type" value="Genomic_DNA"/>
</dbReference>
<name>A0AAW2AG21_CULAL</name>
<organism evidence="12 13">
    <name type="scientific">Culter alburnus</name>
    <name type="common">Topmouth culter</name>
    <dbReference type="NCBI Taxonomy" id="194366"/>
    <lineage>
        <taxon>Eukaryota</taxon>
        <taxon>Metazoa</taxon>
        <taxon>Chordata</taxon>
        <taxon>Craniata</taxon>
        <taxon>Vertebrata</taxon>
        <taxon>Euteleostomi</taxon>
        <taxon>Actinopterygii</taxon>
        <taxon>Neopterygii</taxon>
        <taxon>Teleostei</taxon>
        <taxon>Ostariophysi</taxon>
        <taxon>Cypriniformes</taxon>
        <taxon>Xenocyprididae</taxon>
        <taxon>Xenocypridinae</taxon>
        <taxon>Culter</taxon>
    </lineage>
</organism>
<dbReference type="SUPFAM" id="SSF81296">
    <property type="entry name" value="E set domains"/>
    <property type="match status" value="1"/>
</dbReference>
<comment type="cofactor">
    <cofactor evidence="9">
        <name>Ca(2+)</name>
        <dbReference type="ChEBI" id="CHEBI:29108"/>
    </cofactor>
    <text evidence="9">Binds 1 Ca(2+) ion per subunit.</text>
</comment>
<evidence type="ECO:0000256" key="1">
    <source>
        <dbReference type="ARBA" id="ARBA00005968"/>
    </source>
</evidence>
<evidence type="ECO:0000256" key="7">
    <source>
        <dbReference type="ARBA" id="ARBA00051843"/>
    </source>
</evidence>
<dbReference type="GO" id="GO:0046872">
    <property type="term" value="F:metal ion binding"/>
    <property type="evidence" value="ECO:0007669"/>
    <property type="project" value="UniProtKB-KW"/>
</dbReference>
<feature type="active site" evidence="8">
    <location>
        <position position="414"/>
    </location>
</feature>
<dbReference type="SUPFAM" id="SSF54001">
    <property type="entry name" value="Cysteine proteinases"/>
    <property type="match status" value="1"/>
</dbReference>
<proteinExistence type="inferred from homology"/>
<evidence type="ECO:0000313" key="12">
    <source>
        <dbReference type="EMBL" id="KAK9972377.1"/>
    </source>
</evidence>
<dbReference type="InterPro" id="IPR001102">
    <property type="entry name" value="Transglutaminase_N"/>
</dbReference>
<dbReference type="SMART" id="SM00460">
    <property type="entry name" value="TGc"/>
    <property type="match status" value="1"/>
</dbReference>
<feature type="binding site" evidence="9">
    <location>
        <position position="508"/>
    </location>
    <ligand>
        <name>Ca(2+)</name>
        <dbReference type="ChEBI" id="CHEBI:29108"/>
    </ligand>
</feature>
<evidence type="ECO:0000256" key="6">
    <source>
        <dbReference type="ARBA" id="ARBA00024222"/>
    </source>
</evidence>
<feature type="active site" evidence="8">
    <location>
        <position position="391"/>
    </location>
</feature>
<dbReference type="Pfam" id="PF00868">
    <property type="entry name" value="Transglut_N"/>
    <property type="match status" value="1"/>
</dbReference>
<dbReference type="GO" id="GO:0003810">
    <property type="term" value="F:protein-glutamine gamma-glutamyltransferase activity"/>
    <property type="evidence" value="ECO:0007669"/>
    <property type="project" value="UniProtKB-EC"/>
</dbReference>
<dbReference type="GO" id="GO:0007399">
    <property type="term" value="P:nervous system development"/>
    <property type="evidence" value="ECO:0007669"/>
    <property type="project" value="UniProtKB-ARBA"/>
</dbReference>
<keyword evidence="4 9" id="KW-0106">Calcium</keyword>
<keyword evidence="2" id="KW-0808">Transferase</keyword>
<dbReference type="InterPro" id="IPR036238">
    <property type="entry name" value="Transglutaminase_C_sf"/>
</dbReference>
<dbReference type="PANTHER" id="PTHR11590">
    <property type="entry name" value="PROTEIN-GLUTAMINE GAMMA-GLUTAMYLTRANSFERASE"/>
    <property type="match status" value="1"/>
</dbReference>
<evidence type="ECO:0000256" key="3">
    <source>
        <dbReference type="ARBA" id="ARBA00022723"/>
    </source>
</evidence>
<comment type="caution">
    <text evidence="12">The sequence shown here is derived from an EMBL/GenBank/DDBJ whole genome shotgun (WGS) entry which is preliminary data.</text>
</comment>
<dbReference type="EC" id="2.3.2.13" evidence="6"/>
<feature type="compositionally biased region" description="Basic residues" evidence="10">
    <location>
        <begin position="19"/>
        <end position="28"/>
    </location>
</feature>
<dbReference type="Gene3D" id="2.60.40.10">
    <property type="entry name" value="Immunoglobulins"/>
    <property type="match status" value="3"/>
</dbReference>
<dbReference type="FunFam" id="2.60.40.10:FF:000171">
    <property type="entry name" value="protein-glutamine gamma-glutamyltransferase 6"/>
    <property type="match status" value="1"/>
</dbReference>